<dbReference type="GO" id="GO:0008171">
    <property type="term" value="F:O-methyltransferase activity"/>
    <property type="evidence" value="ECO:0007669"/>
    <property type="project" value="InterPro"/>
</dbReference>
<name>A0A0D2ADA2_9EURO</name>
<dbReference type="InterPro" id="IPR036388">
    <property type="entry name" value="WH-like_DNA-bd_sf"/>
</dbReference>
<dbReference type="Pfam" id="PF00891">
    <property type="entry name" value="Methyltransf_2"/>
    <property type="match status" value="1"/>
</dbReference>
<dbReference type="PROSITE" id="PS51683">
    <property type="entry name" value="SAM_OMT_II"/>
    <property type="match status" value="1"/>
</dbReference>
<dbReference type="RefSeq" id="XP_016243073.1">
    <property type="nucleotide sequence ID" value="XM_016398511.1"/>
</dbReference>
<dbReference type="GO" id="GO:0046983">
    <property type="term" value="F:protein dimerization activity"/>
    <property type="evidence" value="ECO:0007669"/>
    <property type="project" value="InterPro"/>
</dbReference>
<evidence type="ECO:0000256" key="3">
    <source>
        <dbReference type="ARBA" id="ARBA00022691"/>
    </source>
</evidence>
<organism evidence="6 7">
    <name type="scientific">Cladophialophora immunda</name>
    <dbReference type="NCBI Taxonomy" id="569365"/>
    <lineage>
        <taxon>Eukaryota</taxon>
        <taxon>Fungi</taxon>
        <taxon>Dikarya</taxon>
        <taxon>Ascomycota</taxon>
        <taxon>Pezizomycotina</taxon>
        <taxon>Eurotiomycetes</taxon>
        <taxon>Chaetothyriomycetidae</taxon>
        <taxon>Chaetothyriales</taxon>
        <taxon>Herpotrichiellaceae</taxon>
        <taxon>Cladophialophora</taxon>
    </lineage>
</organism>
<proteinExistence type="predicted"/>
<reference evidence="6 7" key="1">
    <citation type="submission" date="2015-01" db="EMBL/GenBank/DDBJ databases">
        <title>The Genome Sequence of Cladophialophora immunda CBS83496.</title>
        <authorList>
            <consortium name="The Broad Institute Genomics Platform"/>
            <person name="Cuomo C."/>
            <person name="de Hoog S."/>
            <person name="Gorbushina A."/>
            <person name="Stielow B."/>
            <person name="Teixiera M."/>
            <person name="Abouelleil A."/>
            <person name="Chapman S.B."/>
            <person name="Priest M."/>
            <person name="Young S.K."/>
            <person name="Wortman J."/>
            <person name="Nusbaum C."/>
            <person name="Birren B."/>
        </authorList>
    </citation>
    <scope>NUCLEOTIDE SEQUENCE [LARGE SCALE GENOMIC DNA]</scope>
    <source>
        <strain evidence="6 7">CBS 83496</strain>
    </source>
</reference>
<keyword evidence="3" id="KW-0949">S-adenosyl-L-methionine</keyword>
<keyword evidence="7" id="KW-1185">Reference proteome</keyword>
<dbReference type="InterPro" id="IPR016461">
    <property type="entry name" value="COMT-like"/>
</dbReference>
<dbReference type="InterPro" id="IPR029063">
    <property type="entry name" value="SAM-dependent_MTases_sf"/>
</dbReference>
<dbReference type="Pfam" id="PF08100">
    <property type="entry name" value="Dimerisation"/>
    <property type="match status" value="1"/>
</dbReference>
<dbReference type="VEuPathDB" id="FungiDB:PV07_11110"/>
<evidence type="ECO:0000256" key="1">
    <source>
        <dbReference type="ARBA" id="ARBA00022603"/>
    </source>
</evidence>
<dbReference type="InterPro" id="IPR012967">
    <property type="entry name" value="COMT_dimerisation"/>
</dbReference>
<evidence type="ECO:0000313" key="6">
    <source>
        <dbReference type="EMBL" id="KIW22857.1"/>
    </source>
</evidence>
<evidence type="ECO:0000256" key="2">
    <source>
        <dbReference type="ARBA" id="ARBA00022679"/>
    </source>
</evidence>
<gene>
    <name evidence="6" type="ORF">PV07_11110</name>
</gene>
<dbReference type="GO" id="GO:0032259">
    <property type="term" value="P:methylation"/>
    <property type="evidence" value="ECO:0007669"/>
    <property type="project" value="UniProtKB-KW"/>
</dbReference>
<dbReference type="PANTHER" id="PTHR43712">
    <property type="entry name" value="PUTATIVE (AFU_ORTHOLOGUE AFUA_4G14580)-RELATED"/>
    <property type="match status" value="1"/>
</dbReference>
<dbReference type="OrthoDB" id="1535081at2759"/>
<evidence type="ECO:0000313" key="7">
    <source>
        <dbReference type="Proteomes" id="UP000054466"/>
    </source>
</evidence>
<dbReference type="Proteomes" id="UP000054466">
    <property type="component" value="Unassembled WGS sequence"/>
</dbReference>
<keyword evidence="2" id="KW-0808">Transferase</keyword>
<dbReference type="HOGENOM" id="CLU_005533_5_0_1"/>
<dbReference type="Gene3D" id="3.40.50.150">
    <property type="entry name" value="Vaccinia Virus protein VP39"/>
    <property type="match status" value="1"/>
</dbReference>
<dbReference type="SUPFAM" id="SSF46785">
    <property type="entry name" value="Winged helix' DNA-binding domain"/>
    <property type="match status" value="1"/>
</dbReference>
<dbReference type="STRING" id="569365.A0A0D2ADA2"/>
<dbReference type="AlphaFoldDB" id="A0A0D2ADA2"/>
<dbReference type="InterPro" id="IPR036390">
    <property type="entry name" value="WH_DNA-bd_sf"/>
</dbReference>
<accession>A0A0D2ADA2</accession>
<sequence>MAPSSLPAHVDMDVISRLLQDVNEHVQAFGSGDLKTREAAIEACRSLASALETPSEAVVRMTWVEPSHLAALRMAVDLRLFEHLAADNGCPKTSAQIAAACSAEPWLVGRMMMHLAAMNTLRQVDADSYVLNPFAQAMTKSIFRESVVLMHDICIPINMKTAEFFAENGYTSPTDPLNTPAQHTFDAKGKTHILDIFAQRGQTQGLASMMATWMLDRPHWSDDDLGFYPVKQRLIQSTTGDDDSVFLVDVGGSVGHDLEKFLVRHPFDSFPGHLVLQDRAEVIDSIPENSLKAGLRAMAHDFFTPQPIEGARTYFLHSIIHDYPDDRARLILKNIARAMKKGHSKLILWDFVLPERAVASTLSALDWEMMSFYAASERSEGQWKALLEDPDIGLKVNGIWSYSQFDQSVIEAELA</sequence>
<evidence type="ECO:0000259" key="4">
    <source>
        <dbReference type="Pfam" id="PF00891"/>
    </source>
</evidence>
<evidence type="ECO:0000259" key="5">
    <source>
        <dbReference type="Pfam" id="PF08100"/>
    </source>
</evidence>
<dbReference type="GeneID" id="27350304"/>
<dbReference type="SUPFAM" id="SSF53335">
    <property type="entry name" value="S-adenosyl-L-methionine-dependent methyltransferases"/>
    <property type="match status" value="1"/>
</dbReference>
<feature type="domain" description="O-methyltransferase dimerisation" evidence="5">
    <location>
        <begin position="70"/>
        <end position="140"/>
    </location>
</feature>
<dbReference type="PANTHER" id="PTHR43712:SF17">
    <property type="entry name" value="O-METHYLTRANSFERASE"/>
    <property type="match status" value="1"/>
</dbReference>
<dbReference type="EMBL" id="KN847046">
    <property type="protein sequence ID" value="KIW22857.1"/>
    <property type="molecule type" value="Genomic_DNA"/>
</dbReference>
<feature type="domain" description="O-methyltransferase C-terminal" evidence="4">
    <location>
        <begin position="247"/>
        <end position="388"/>
    </location>
</feature>
<protein>
    <submittedName>
        <fullName evidence="6">Uncharacterized protein</fullName>
    </submittedName>
</protein>
<dbReference type="InterPro" id="IPR001077">
    <property type="entry name" value="COMT_C"/>
</dbReference>
<keyword evidence="1" id="KW-0489">Methyltransferase</keyword>
<dbReference type="Gene3D" id="1.10.10.10">
    <property type="entry name" value="Winged helix-like DNA-binding domain superfamily/Winged helix DNA-binding domain"/>
    <property type="match status" value="1"/>
</dbReference>